<accession>A0A0E2AZ67</accession>
<name>A0A0E2AZ67_9LEPT</name>
<protein>
    <submittedName>
        <fullName evidence="1">Uncharacterized protein</fullName>
    </submittedName>
</protein>
<dbReference type="Proteomes" id="UP000006253">
    <property type="component" value="Unassembled WGS sequence"/>
</dbReference>
<organism evidence="1 2">
    <name type="scientific">Leptospira kirschneri str. H1</name>
    <dbReference type="NCBI Taxonomy" id="1049966"/>
    <lineage>
        <taxon>Bacteria</taxon>
        <taxon>Pseudomonadati</taxon>
        <taxon>Spirochaetota</taxon>
        <taxon>Spirochaetia</taxon>
        <taxon>Leptospirales</taxon>
        <taxon>Leptospiraceae</taxon>
        <taxon>Leptospira</taxon>
    </lineage>
</organism>
<sequence length="39" mass="4840">MRYHFYYINVNLIAIHFSEKTLDLIFVDRFLKCGNYRKP</sequence>
<gene>
    <name evidence="1" type="ORF">LEP1GSC081_0769</name>
</gene>
<dbReference type="AlphaFoldDB" id="A0A0E2AZ67"/>
<evidence type="ECO:0000313" key="2">
    <source>
        <dbReference type="Proteomes" id="UP000006253"/>
    </source>
</evidence>
<dbReference type="EMBL" id="AHMY02000058">
    <property type="protein sequence ID" value="EKO14228.1"/>
    <property type="molecule type" value="Genomic_DNA"/>
</dbReference>
<evidence type="ECO:0000313" key="1">
    <source>
        <dbReference type="EMBL" id="EKO14228.1"/>
    </source>
</evidence>
<comment type="caution">
    <text evidence="1">The sequence shown here is derived from an EMBL/GenBank/DDBJ whole genome shotgun (WGS) entry which is preliminary data.</text>
</comment>
<proteinExistence type="predicted"/>
<reference evidence="1 2" key="1">
    <citation type="submission" date="2012-10" db="EMBL/GenBank/DDBJ databases">
        <authorList>
            <person name="Harkins D.M."/>
            <person name="Durkin A.S."/>
            <person name="Brinkac L.M."/>
            <person name="Selengut J.D."/>
            <person name="Sanka R."/>
            <person name="DePew J."/>
            <person name="Purushe J."/>
            <person name="Peacock S.J."/>
            <person name="Thaipadungpanit J."/>
            <person name="Wuthiekanun V.W."/>
            <person name="Day N.P."/>
            <person name="Vinetz J.M."/>
            <person name="Sutton G.G."/>
            <person name="Nelson W.C."/>
            <person name="Fouts D.E."/>
        </authorList>
    </citation>
    <scope>NUCLEOTIDE SEQUENCE [LARGE SCALE GENOMIC DNA]</scope>
    <source>
        <strain evidence="1 2">H1</strain>
    </source>
</reference>